<comment type="caution">
    <text evidence="3">The sequence shown here is derived from an EMBL/GenBank/DDBJ whole genome shotgun (WGS) entry which is preliminary data.</text>
</comment>
<keyword evidence="2" id="KW-0732">Signal</keyword>
<gene>
    <name evidence="3" type="ORF">DT376_24085</name>
</gene>
<dbReference type="AlphaFoldDB" id="A0A367M5E4"/>
<feature type="signal peptide" evidence="2">
    <location>
        <begin position="1"/>
        <end position="26"/>
    </location>
</feature>
<name>A0A367M5E4_PSEAI</name>
<protein>
    <submittedName>
        <fullName evidence="3">Cytochrome B6</fullName>
    </submittedName>
</protein>
<accession>A0A367M5E4</accession>
<sequence length="143" mass="15803">MKTPAWTRHALWVMPLALGLQSAVVAGDEQPSKTSSYSPVVINEDFATIMKRMTANKPSIEQAHKTLLEQRYDLSDRPAKGASMTRGKPLQEGIRVKLPAGTSWEELARLSPEEIRKQGLFPGGFLPLPHPNHAEGGMVFPKF</sequence>
<dbReference type="EMBL" id="QORE01000975">
    <property type="protein sequence ID" value="RCI72381.1"/>
    <property type="molecule type" value="Genomic_DNA"/>
</dbReference>
<feature type="region of interest" description="Disordered" evidence="1">
    <location>
        <begin position="72"/>
        <end position="92"/>
    </location>
</feature>
<dbReference type="Proteomes" id="UP000253594">
    <property type="component" value="Unassembled WGS sequence"/>
</dbReference>
<evidence type="ECO:0000256" key="2">
    <source>
        <dbReference type="SAM" id="SignalP"/>
    </source>
</evidence>
<evidence type="ECO:0000313" key="4">
    <source>
        <dbReference type="Proteomes" id="UP000253594"/>
    </source>
</evidence>
<organism evidence="3 4">
    <name type="scientific">Pseudomonas aeruginosa</name>
    <dbReference type="NCBI Taxonomy" id="287"/>
    <lineage>
        <taxon>Bacteria</taxon>
        <taxon>Pseudomonadati</taxon>
        <taxon>Pseudomonadota</taxon>
        <taxon>Gammaproteobacteria</taxon>
        <taxon>Pseudomonadales</taxon>
        <taxon>Pseudomonadaceae</taxon>
        <taxon>Pseudomonas</taxon>
    </lineage>
</organism>
<evidence type="ECO:0000256" key="1">
    <source>
        <dbReference type="SAM" id="MobiDB-lite"/>
    </source>
</evidence>
<proteinExistence type="predicted"/>
<feature type="chain" id="PRO_5016637899" evidence="2">
    <location>
        <begin position="27"/>
        <end position="143"/>
    </location>
</feature>
<evidence type="ECO:0000313" key="3">
    <source>
        <dbReference type="EMBL" id="RCI72381.1"/>
    </source>
</evidence>
<feature type="non-terminal residue" evidence="3">
    <location>
        <position position="143"/>
    </location>
</feature>
<reference evidence="3 4" key="1">
    <citation type="submission" date="2018-07" db="EMBL/GenBank/DDBJ databases">
        <title>Mechanisms of high-level aminoglycoside resistance among Gram-negative pathogens in Brazil.</title>
        <authorList>
            <person name="Ballaben A.S."/>
            <person name="Darini A.L.C."/>
            <person name="Doi Y."/>
        </authorList>
    </citation>
    <scope>NUCLEOTIDE SEQUENCE [LARGE SCALE GENOMIC DNA]</scope>
    <source>
        <strain evidence="3 4">B2-305</strain>
    </source>
</reference>